<dbReference type="EMBL" id="GBRH01217450">
    <property type="protein sequence ID" value="JAD80445.1"/>
    <property type="molecule type" value="Transcribed_RNA"/>
</dbReference>
<sequence>MMALCYFLVSELLFHELVIKSTIFLCKHVGFFGLSIWHMDKLICRKSGDRVYIQTILVVEMVSSTIAEVALLRCYSYPFLFCFGEEYTIT</sequence>
<name>A0A0A9D467_ARUDO</name>
<organism evidence="1">
    <name type="scientific">Arundo donax</name>
    <name type="common">Giant reed</name>
    <name type="synonym">Donax arundinaceus</name>
    <dbReference type="NCBI Taxonomy" id="35708"/>
    <lineage>
        <taxon>Eukaryota</taxon>
        <taxon>Viridiplantae</taxon>
        <taxon>Streptophyta</taxon>
        <taxon>Embryophyta</taxon>
        <taxon>Tracheophyta</taxon>
        <taxon>Spermatophyta</taxon>
        <taxon>Magnoliopsida</taxon>
        <taxon>Liliopsida</taxon>
        <taxon>Poales</taxon>
        <taxon>Poaceae</taxon>
        <taxon>PACMAD clade</taxon>
        <taxon>Arundinoideae</taxon>
        <taxon>Arundineae</taxon>
        <taxon>Arundo</taxon>
    </lineage>
</organism>
<proteinExistence type="predicted"/>
<evidence type="ECO:0000313" key="1">
    <source>
        <dbReference type="EMBL" id="JAD80445.1"/>
    </source>
</evidence>
<dbReference type="AlphaFoldDB" id="A0A0A9D467"/>
<reference evidence="1" key="2">
    <citation type="journal article" date="2015" name="Data Brief">
        <title>Shoot transcriptome of the giant reed, Arundo donax.</title>
        <authorList>
            <person name="Barrero R.A."/>
            <person name="Guerrero F.D."/>
            <person name="Moolhuijzen P."/>
            <person name="Goolsby J.A."/>
            <person name="Tidwell J."/>
            <person name="Bellgard S.E."/>
            <person name="Bellgard M.I."/>
        </authorList>
    </citation>
    <scope>NUCLEOTIDE SEQUENCE</scope>
    <source>
        <tissue evidence="1">Shoot tissue taken approximately 20 cm above the soil surface</tissue>
    </source>
</reference>
<reference evidence="1" key="1">
    <citation type="submission" date="2014-09" db="EMBL/GenBank/DDBJ databases">
        <authorList>
            <person name="Magalhaes I.L.F."/>
            <person name="Oliveira U."/>
            <person name="Santos F.R."/>
            <person name="Vidigal T.H.D.A."/>
            <person name="Brescovit A.D."/>
            <person name="Santos A.J."/>
        </authorList>
    </citation>
    <scope>NUCLEOTIDE SEQUENCE</scope>
    <source>
        <tissue evidence="1">Shoot tissue taken approximately 20 cm above the soil surface</tissue>
    </source>
</reference>
<protein>
    <submittedName>
        <fullName evidence="1">Uncharacterized protein</fullName>
    </submittedName>
</protein>
<accession>A0A0A9D467</accession>